<evidence type="ECO:0000256" key="1">
    <source>
        <dbReference type="SAM" id="MobiDB-lite"/>
    </source>
</evidence>
<reference evidence="3 4" key="1">
    <citation type="submission" date="2019-09" db="EMBL/GenBank/DDBJ databases">
        <title>Draft genome of the ectomycorrhizal ascomycete Sphaerosporella brunnea.</title>
        <authorList>
            <consortium name="DOE Joint Genome Institute"/>
            <person name="Benucci G.M."/>
            <person name="Marozzi G."/>
            <person name="Antonielli L."/>
            <person name="Sanchez S."/>
            <person name="Marco P."/>
            <person name="Wang X."/>
            <person name="Falini L.B."/>
            <person name="Barry K."/>
            <person name="Haridas S."/>
            <person name="Lipzen A."/>
            <person name="Labutti K."/>
            <person name="Grigoriev I.V."/>
            <person name="Murat C."/>
            <person name="Martin F."/>
            <person name="Albertini E."/>
            <person name="Donnini D."/>
            <person name="Bonito G."/>
        </authorList>
    </citation>
    <scope>NUCLEOTIDE SEQUENCE [LARGE SCALE GENOMIC DNA]</scope>
    <source>
        <strain evidence="3 4">Sb_GMNB300</strain>
    </source>
</reference>
<keyword evidence="4" id="KW-1185">Reference proteome</keyword>
<protein>
    <submittedName>
        <fullName evidence="3">Uncharacterized protein</fullName>
    </submittedName>
</protein>
<accession>A0A5J5FAY6</accession>
<evidence type="ECO:0000313" key="3">
    <source>
        <dbReference type="EMBL" id="KAA8914360.1"/>
    </source>
</evidence>
<feature type="compositionally biased region" description="Polar residues" evidence="1">
    <location>
        <begin position="1"/>
        <end position="10"/>
    </location>
</feature>
<organism evidence="3 4">
    <name type="scientific">Sphaerosporella brunnea</name>
    <dbReference type="NCBI Taxonomy" id="1250544"/>
    <lineage>
        <taxon>Eukaryota</taxon>
        <taxon>Fungi</taxon>
        <taxon>Dikarya</taxon>
        <taxon>Ascomycota</taxon>
        <taxon>Pezizomycotina</taxon>
        <taxon>Pezizomycetes</taxon>
        <taxon>Pezizales</taxon>
        <taxon>Pyronemataceae</taxon>
        <taxon>Sphaerosporella</taxon>
    </lineage>
</organism>
<dbReference type="EMBL" id="VXIS01000006">
    <property type="protein sequence ID" value="KAA8914360.1"/>
    <property type="molecule type" value="Genomic_DNA"/>
</dbReference>
<evidence type="ECO:0000313" key="4">
    <source>
        <dbReference type="Proteomes" id="UP000326924"/>
    </source>
</evidence>
<feature type="compositionally biased region" description="Basic residues" evidence="1">
    <location>
        <begin position="67"/>
        <end position="77"/>
    </location>
</feature>
<name>A0A5J5FAY6_9PEZI</name>
<feature type="region of interest" description="Disordered" evidence="1">
    <location>
        <begin position="166"/>
        <end position="188"/>
    </location>
</feature>
<comment type="caution">
    <text evidence="3">The sequence shown here is derived from an EMBL/GenBank/DDBJ whole genome shotgun (WGS) entry which is preliminary data.</text>
</comment>
<dbReference type="EMBL" id="VXIS01000006">
    <property type="protein sequence ID" value="KAA8914349.1"/>
    <property type="molecule type" value="Genomic_DNA"/>
</dbReference>
<dbReference type="Proteomes" id="UP000326924">
    <property type="component" value="Unassembled WGS sequence"/>
</dbReference>
<gene>
    <name evidence="2" type="ORF">FN846DRAFT_885965</name>
    <name evidence="3" type="ORF">FN846DRAFT_885977</name>
</gene>
<dbReference type="AlphaFoldDB" id="A0A5J5FAY6"/>
<evidence type="ECO:0000313" key="2">
    <source>
        <dbReference type="EMBL" id="KAA8914349.1"/>
    </source>
</evidence>
<feature type="region of interest" description="Disordered" evidence="1">
    <location>
        <begin position="1"/>
        <end position="125"/>
    </location>
</feature>
<proteinExistence type="predicted"/>
<dbReference type="InParanoid" id="A0A5J5FAY6"/>
<feature type="compositionally biased region" description="Gly residues" evidence="1">
    <location>
        <begin position="172"/>
        <end position="188"/>
    </location>
</feature>
<sequence length="188" mass="19519">MRSQQPTLPDSSPRLAPHPMTTAPPRPPDDASPQLRQPPYDASSRPPTGVLPSARAQAPSLNVTPSKSRKKRGRARKQSSSAISASATGRLVDSRQVASIAAAETAKTASSTVANGLRRSGRNKGFAVQDLDNVYQHAEKKLINSVGAANEAGRKARQAFHDAETLMATGDGASGGGGDSRGRGGSSR</sequence>
<feature type="compositionally biased region" description="Low complexity" evidence="1">
    <location>
        <begin position="98"/>
        <end position="114"/>
    </location>
</feature>